<dbReference type="Proteomes" id="UP001154240">
    <property type="component" value="Unassembled WGS sequence"/>
</dbReference>
<dbReference type="SUPFAM" id="SSF51726">
    <property type="entry name" value="UROD/MetE-like"/>
    <property type="match status" value="1"/>
</dbReference>
<protein>
    <recommendedName>
        <fullName evidence="3">Methionine synthase</fullName>
    </recommendedName>
</protein>
<proteinExistence type="predicted"/>
<dbReference type="Gene3D" id="3.20.20.210">
    <property type="match status" value="1"/>
</dbReference>
<name>A0A9X4MF35_9BACT</name>
<reference evidence="1" key="1">
    <citation type="journal article" date="2022" name="bioRxiv">
        <title>Thiovibrio frasassiensisgen. nov., sp. nov., an autotrophic, elemental sulfur disproportionating bacterium isolated from sulfidic karst sediment, and proposal of Thiovibrionaceae fam. nov.</title>
        <authorList>
            <person name="Aronson H."/>
            <person name="Thomas C."/>
            <person name="Bhattacharyya M."/>
            <person name="Eckstein S."/>
            <person name="Jensen S."/>
            <person name="Barco R."/>
            <person name="Macalady J."/>
            <person name="Amend J."/>
        </authorList>
    </citation>
    <scope>NUCLEOTIDE SEQUENCE</scope>
    <source>
        <strain evidence="1">RS19-109</strain>
    </source>
</reference>
<comment type="caution">
    <text evidence="1">The sequence shown here is derived from an EMBL/GenBank/DDBJ whole genome shotgun (WGS) entry which is preliminary data.</text>
</comment>
<keyword evidence="2" id="KW-1185">Reference proteome</keyword>
<gene>
    <name evidence="1" type="ORF">OLX77_09385</name>
</gene>
<accession>A0A9X4MF35</accession>
<dbReference type="InterPro" id="IPR038071">
    <property type="entry name" value="UROD/MetE-like_sf"/>
</dbReference>
<dbReference type="RefSeq" id="WP_307633337.1">
    <property type="nucleotide sequence ID" value="NZ_JAPHEH010000001.1"/>
</dbReference>
<evidence type="ECO:0000313" key="1">
    <source>
        <dbReference type="EMBL" id="MDG4476369.1"/>
    </source>
</evidence>
<evidence type="ECO:0000313" key="2">
    <source>
        <dbReference type="Proteomes" id="UP001154240"/>
    </source>
</evidence>
<evidence type="ECO:0008006" key="3">
    <source>
        <dbReference type="Google" id="ProtNLM"/>
    </source>
</evidence>
<organism evidence="1 2">
    <name type="scientific">Thiovibrio frasassiensis</name>
    <dbReference type="NCBI Taxonomy" id="2984131"/>
    <lineage>
        <taxon>Bacteria</taxon>
        <taxon>Pseudomonadati</taxon>
        <taxon>Thermodesulfobacteriota</taxon>
        <taxon>Desulfobulbia</taxon>
        <taxon>Desulfobulbales</taxon>
        <taxon>Thiovibrionaceae</taxon>
        <taxon>Thiovibrio</taxon>
    </lineage>
</organism>
<dbReference type="AlphaFoldDB" id="A0A9X4MF35"/>
<dbReference type="EMBL" id="JAPHEH010000001">
    <property type="protein sequence ID" value="MDG4476369.1"/>
    <property type="molecule type" value="Genomic_DNA"/>
</dbReference>
<reference evidence="1" key="2">
    <citation type="submission" date="2022-10" db="EMBL/GenBank/DDBJ databases">
        <authorList>
            <person name="Aronson H.S."/>
        </authorList>
    </citation>
    <scope>NUCLEOTIDE SEQUENCE</scope>
    <source>
        <strain evidence="1">RS19-109</strain>
    </source>
</reference>
<sequence>MTQDNISSRFQANGLATLIGSLPVTDLTEAFALIFAHTPDIPLWPQMPSNPKEGMLSQFSEGMPGIVEEADRTYFDIQTETFAEEMLHYFEQYLAAVEDPALLPDSPFAVSRERAQGLFALQEAIAAADGKNVAAVKGQMTGPFTLLTGLHDREGRAAYYEPTIREMVVKGLSLKGAWQVKLLAQVQVPVILFIDEPALAGLGSSAFLTVSLDELGEDLNEIIGAAQAAGGLVGVHVCANTDWEFLLSTQLDIVSFDAYGFFDKLVACKEALFSFLERGGIVAWGIVPTSEKEYIEQETAESLLARWESQAEQLVGSGNGNGSWDYQSLLRQTLITPSCGTGSLSLPHAQKVLALTRDLSKLLRDKYL</sequence>